<reference evidence="2" key="2">
    <citation type="submission" date="2015-01" db="EMBL/GenBank/DDBJ databases">
        <title>Evolutionary Origins and Diversification of the Mycorrhizal Mutualists.</title>
        <authorList>
            <consortium name="DOE Joint Genome Institute"/>
            <consortium name="Mycorrhizal Genomics Consortium"/>
            <person name="Kohler A."/>
            <person name="Kuo A."/>
            <person name="Nagy L.G."/>
            <person name="Floudas D."/>
            <person name="Copeland A."/>
            <person name="Barry K.W."/>
            <person name="Cichocki N."/>
            <person name="Veneault-Fourrey C."/>
            <person name="LaButti K."/>
            <person name="Lindquist E.A."/>
            <person name="Lipzen A."/>
            <person name="Lundell T."/>
            <person name="Morin E."/>
            <person name="Murat C."/>
            <person name="Riley R."/>
            <person name="Ohm R."/>
            <person name="Sun H."/>
            <person name="Tunlid A."/>
            <person name="Henrissat B."/>
            <person name="Grigoriev I.V."/>
            <person name="Hibbett D.S."/>
            <person name="Martin F."/>
        </authorList>
    </citation>
    <scope>NUCLEOTIDE SEQUENCE [LARGE SCALE GENOMIC DNA]</scope>
    <source>
        <strain evidence="2">441</strain>
    </source>
</reference>
<proteinExistence type="predicted"/>
<reference evidence="1 2" key="1">
    <citation type="submission" date="2014-04" db="EMBL/GenBank/DDBJ databases">
        <authorList>
            <consortium name="DOE Joint Genome Institute"/>
            <person name="Kuo A."/>
            <person name="Kohler A."/>
            <person name="Costa M.D."/>
            <person name="Nagy L.G."/>
            <person name="Floudas D."/>
            <person name="Copeland A."/>
            <person name="Barry K.W."/>
            <person name="Cichocki N."/>
            <person name="Veneault-Fourrey C."/>
            <person name="LaButti K."/>
            <person name="Lindquist E.A."/>
            <person name="Lipzen A."/>
            <person name="Lundell T."/>
            <person name="Morin E."/>
            <person name="Murat C."/>
            <person name="Sun H."/>
            <person name="Tunlid A."/>
            <person name="Henrissat B."/>
            <person name="Grigoriev I.V."/>
            <person name="Hibbett D.S."/>
            <person name="Martin F."/>
            <person name="Nordberg H.P."/>
            <person name="Cantor M.N."/>
            <person name="Hua S.X."/>
        </authorList>
    </citation>
    <scope>NUCLEOTIDE SEQUENCE [LARGE SCALE GENOMIC DNA]</scope>
    <source>
        <strain evidence="1 2">441</strain>
    </source>
</reference>
<evidence type="ECO:0000313" key="2">
    <source>
        <dbReference type="Proteomes" id="UP000054018"/>
    </source>
</evidence>
<accession>A0A0D0A748</accession>
<dbReference type="AlphaFoldDB" id="A0A0D0A748"/>
<evidence type="ECO:0000313" key="1">
    <source>
        <dbReference type="EMBL" id="KIK27888.1"/>
    </source>
</evidence>
<sequence>MAVVLEVEVGTGTGIELFQFLSRMSTQNTPHSMHSSCNQPVLTSHHFAAYEPLIKSSLLTL</sequence>
<name>A0A0D0A748_9AGAM</name>
<gene>
    <name evidence="1" type="ORF">PISMIDRAFT_674194</name>
</gene>
<dbReference type="Proteomes" id="UP000054018">
    <property type="component" value="Unassembled WGS sequence"/>
</dbReference>
<organism evidence="1 2">
    <name type="scientific">Pisolithus microcarpus 441</name>
    <dbReference type="NCBI Taxonomy" id="765257"/>
    <lineage>
        <taxon>Eukaryota</taxon>
        <taxon>Fungi</taxon>
        <taxon>Dikarya</taxon>
        <taxon>Basidiomycota</taxon>
        <taxon>Agaricomycotina</taxon>
        <taxon>Agaricomycetes</taxon>
        <taxon>Agaricomycetidae</taxon>
        <taxon>Boletales</taxon>
        <taxon>Sclerodermatineae</taxon>
        <taxon>Pisolithaceae</taxon>
        <taxon>Pisolithus</taxon>
    </lineage>
</organism>
<dbReference type="HOGENOM" id="CLU_2923513_0_0_1"/>
<dbReference type="EMBL" id="KN833694">
    <property type="protein sequence ID" value="KIK27888.1"/>
    <property type="molecule type" value="Genomic_DNA"/>
</dbReference>
<keyword evidence="2" id="KW-1185">Reference proteome</keyword>
<protein>
    <submittedName>
        <fullName evidence="1">Uncharacterized protein</fullName>
    </submittedName>
</protein>